<dbReference type="STRING" id="905079.L1JX37"/>
<dbReference type="KEGG" id="gtt:GUITHDRAFT_92111"/>
<dbReference type="SUPFAM" id="SSF47240">
    <property type="entry name" value="Ferritin-like"/>
    <property type="match status" value="1"/>
</dbReference>
<evidence type="ECO:0000313" key="5">
    <source>
        <dbReference type="Proteomes" id="UP000011087"/>
    </source>
</evidence>
<dbReference type="EnsemblProtists" id="EKX52889">
    <property type="protein sequence ID" value="EKX52889"/>
    <property type="gene ID" value="GUITHDRAFT_92111"/>
</dbReference>
<dbReference type="Gene3D" id="1.20.1260.10">
    <property type="match status" value="1"/>
</dbReference>
<dbReference type="PANTHER" id="PTHR43865:SF1">
    <property type="entry name" value="RUBRERYTHRIN-RELATED"/>
    <property type="match status" value="1"/>
</dbReference>
<keyword evidence="5" id="KW-1185">Reference proteome</keyword>
<dbReference type="InterPro" id="IPR012347">
    <property type="entry name" value="Ferritin-like"/>
</dbReference>
<dbReference type="InterPro" id="IPR052364">
    <property type="entry name" value="Rubrerythrin"/>
</dbReference>
<dbReference type="HOGENOM" id="CLU_095256_2_1_1"/>
<dbReference type="Pfam" id="PF02915">
    <property type="entry name" value="Rubrerythrin"/>
    <property type="match status" value="1"/>
</dbReference>
<name>L1JX37_GUITC</name>
<dbReference type="eggNOG" id="ENOG502S7TY">
    <property type="taxonomic scope" value="Eukaryota"/>
</dbReference>
<sequence length="167" mass="18545">MLRFLAPRVVAAARRVQGPKVARAMCSKSLEGTKTLQNLKDAFAGECMAKARYEYFAQRADVEGYTEIAAAFRQVAQSEEGQALGHLEFLQEIGDPVSNQPFGSTIDNLNAAIIGENHDGNTMYPEFAKVARQEGFEDVANWFETLAEAERIQLRRFQRAVENIGDA</sequence>
<protein>
    <recommendedName>
        <fullName evidence="2">Ferritin-like diiron domain-containing protein</fullName>
    </recommendedName>
</protein>
<reference evidence="4" key="3">
    <citation type="submission" date="2016-03" db="UniProtKB">
        <authorList>
            <consortium name="EnsemblProtists"/>
        </authorList>
    </citation>
    <scope>IDENTIFICATION</scope>
</reference>
<dbReference type="InterPro" id="IPR003251">
    <property type="entry name" value="Rr_diiron-bd_dom"/>
</dbReference>
<reference evidence="3 5" key="1">
    <citation type="journal article" date="2012" name="Nature">
        <title>Algal genomes reveal evolutionary mosaicism and the fate of nucleomorphs.</title>
        <authorList>
            <consortium name="DOE Joint Genome Institute"/>
            <person name="Curtis B.A."/>
            <person name="Tanifuji G."/>
            <person name="Burki F."/>
            <person name="Gruber A."/>
            <person name="Irimia M."/>
            <person name="Maruyama S."/>
            <person name="Arias M.C."/>
            <person name="Ball S.G."/>
            <person name="Gile G.H."/>
            <person name="Hirakawa Y."/>
            <person name="Hopkins J.F."/>
            <person name="Kuo A."/>
            <person name="Rensing S.A."/>
            <person name="Schmutz J."/>
            <person name="Symeonidi A."/>
            <person name="Elias M."/>
            <person name="Eveleigh R.J."/>
            <person name="Herman E.K."/>
            <person name="Klute M.J."/>
            <person name="Nakayama T."/>
            <person name="Obornik M."/>
            <person name="Reyes-Prieto A."/>
            <person name="Armbrust E.V."/>
            <person name="Aves S.J."/>
            <person name="Beiko R.G."/>
            <person name="Coutinho P."/>
            <person name="Dacks J.B."/>
            <person name="Durnford D.G."/>
            <person name="Fast N.M."/>
            <person name="Green B.R."/>
            <person name="Grisdale C.J."/>
            <person name="Hempel F."/>
            <person name="Henrissat B."/>
            <person name="Hoppner M.P."/>
            <person name="Ishida K."/>
            <person name="Kim E."/>
            <person name="Koreny L."/>
            <person name="Kroth P.G."/>
            <person name="Liu Y."/>
            <person name="Malik S.B."/>
            <person name="Maier U.G."/>
            <person name="McRose D."/>
            <person name="Mock T."/>
            <person name="Neilson J.A."/>
            <person name="Onodera N.T."/>
            <person name="Poole A.M."/>
            <person name="Pritham E.J."/>
            <person name="Richards T.A."/>
            <person name="Rocap G."/>
            <person name="Roy S.W."/>
            <person name="Sarai C."/>
            <person name="Schaack S."/>
            <person name="Shirato S."/>
            <person name="Slamovits C.H."/>
            <person name="Spencer D.F."/>
            <person name="Suzuki S."/>
            <person name="Worden A.Z."/>
            <person name="Zauner S."/>
            <person name="Barry K."/>
            <person name="Bell C."/>
            <person name="Bharti A.K."/>
            <person name="Crow J.A."/>
            <person name="Grimwood J."/>
            <person name="Kramer R."/>
            <person name="Lindquist E."/>
            <person name="Lucas S."/>
            <person name="Salamov A."/>
            <person name="McFadden G.I."/>
            <person name="Lane C.E."/>
            <person name="Keeling P.J."/>
            <person name="Gray M.W."/>
            <person name="Grigoriev I.V."/>
            <person name="Archibald J.M."/>
        </authorList>
    </citation>
    <scope>NUCLEOTIDE SEQUENCE</scope>
    <source>
        <strain evidence="3 5">CCMP2712</strain>
    </source>
</reference>
<dbReference type="PANTHER" id="PTHR43865">
    <property type="entry name" value="RUBRERYTHRIN-RELATED"/>
    <property type="match status" value="1"/>
</dbReference>
<dbReference type="PROSITE" id="PS50905">
    <property type="entry name" value="FERRITIN_LIKE"/>
    <property type="match status" value="1"/>
</dbReference>
<feature type="domain" description="Ferritin-like diiron" evidence="2">
    <location>
        <begin position="29"/>
        <end position="167"/>
    </location>
</feature>
<proteinExistence type="predicted"/>
<dbReference type="GeneID" id="17309691"/>
<organism evidence="3">
    <name type="scientific">Guillardia theta (strain CCMP2712)</name>
    <name type="common">Cryptophyte</name>
    <dbReference type="NCBI Taxonomy" id="905079"/>
    <lineage>
        <taxon>Eukaryota</taxon>
        <taxon>Cryptophyceae</taxon>
        <taxon>Pyrenomonadales</taxon>
        <taxon>Geminigeraceae</taxon>
        <taxon>Guillardia</taxon>
    </lineage>
</organism>
<dbReference type="Proteomes" id="UP000011087">
    <property type="component" value="Unassembled WGS sequence"/>
</dbReference>
<dbReference type="RefSeq" id="XP_005839869.1">
    <property type="nucleotide sequence ID" value="XM_005839812.1"/>
</dbReference>
<dbReference type="InterPro" id="IPR009078">
    <property type="entry name" value="Ferritin-like_SF"/>
</dbReference>
<accession>L1JX37</accession>
<reference evidence="5" key="2">
    <citation type="submission" date="2012-11" db="EMBL/GenBank/DDBJ databases">
        <authorList>
            <person name="Kuo A."/>
            <person name="Curtis B.A."/>
            <person name="Tanifuji G."/>
            <person name="Burki F."/>
            <person name="Gruber A."/>
            <person name="Irimia M."/>
            <person name="Maruyama S."/>
            <person name="Arias M.C."/>
            <person name="Ball S.G."/>
            <person name="Gile G.H."/>
            <person name="Hirakawa Y."/>
            <person name="Hopkins J.F."/>
            <person name="Rensing S.A."/>
            <person name="Schmutz J."/>
            <person name="Symeonidi A."/>
            <person name="Elias M."/>
            <person name="Eveleigh R.J."/>
            <person name="Herman E.K."/>
            <person name="Klute M.J."/>
            <person name="Nakayama T."/>
            <person name="Obornik M."/>
            <person name="Reyes-Prieto A."/>
            <person name="Armbrust E.V."/>
            <person name="Aves S.J."/>
            <person name="Beiko R.G."/>
            <person name="Coutinho P."/>
            <person name="Dacks J.B."/>
            <person name="Durnford D.G."/>
            <person name="Fast N.M."/>
            <person name="Green B.R."/>
            <person name="Grisdale C."/>
            <person name="Hempe F."/>
            <person name="Henrissat B."/>
            <person name="Hoppner M.P."/>
            <person name="Ishida K.-I."/>
            <person name="Kim E."/>
            <person name="Koreny L."/>
            <person name="Kroth P.G."/>
            <person name="Liu Y."/>
            <person name="Malik S.-B."/>
            <person name="Maier U.G."/>
            <person name="McRose D."/>
            <person name="Mock T."/>
            <person name="Neilson J.A."/>
            <person name="Onodera N.T."/>
            <person name="Poole A.M."/>
            <person name="Pritham E.J."/>
            <person name="Richards T.A."/>
            <person name="Rocap G."/>
            <person name="Roy S.W."/>
            <person name="Sarai C."/>
            <person name="Schaack S."/>
            <person name="Shirato S."/>
            <person name="Slamovits C.H."/>
            <person name="Spencer D.F."/>
            <person name="Suzuki S."/>
            <person name="Worden A.Z."/>
            <person name="Zauner S."/>
            <person name="Barry K."/>
            <person name="Bell C."/>
            <person name="Bharti A.K."/>
            <person name="Crow J.A."/>
            <person name="Grimwood J."/>
            <person name="Kramer R."/>
            <person name="Lindquist E."/>
            <person name="Lucas S."/>
            <person name="Salamov A."/>
            <person name="McFadden G.I."/>
            <person name="Lane C.E."/>
            <person name="Keeling P.J."/>
            <person name="Gray M.W."/>
            <person name="Grigoriev I.V."/>
            <person name="Archibald J.M."/>
        </authorList>
    </citation>
    <scope>NUCLEOTIDE SEQUENCE</scope>
    <source>
        <strain evidence="5">CCMP2712</strain>
    </source>
</reference>
<dbReference type="OMA" id="YEWTEMY"/>
<evidence type="ECO:0000313" key="3">
    <source>
        <dbReference type="EMBL" id="EKX52889.1"/>
    </source>
</evidence>
<evidence type="ECO:0000313" key="4">
    <source>
        <dbReference type="EnsemblProtists" id="EKX52889"/>
    </source>
</evidence>
<gene>
    <name evidence="3" type="ORF">GUITHDRAFT_92111</name>
</gene>
<dbReference type="CDD" id="cd01041">
    <property type="entry name" value="Rubrerythrin"/>
    <property type="match status" value="1"/>
</dbReference>
<evidence type="ECO:0000256" key="1">
    <source>
        <dbReference type="ARBA" id="ARBA00001965"/>
    </source>
</evidence>
<evidence type="ECO:0000259" key="2">
    <source>
        <dbReference type="PROSITE" id="PS50905"/>
    </source>
</evidence>
<dbReference type="InterPro" id="IPR009040">
    <property type="entry name" value="Ferritin-like_diiron"/>
</dbReference>
<dbReference type="PaxDb" id="55529-EKX52889"/>
<dbReference type="GO" id="GO:0046872">
    <property type="term" value="F:metal ion binding"/>
    <property type="evidence" value="ECO:0007669"/>
    <property type="project" value="InterPro"/>
</dbReference>
<dbReference type="GO" id="GO:0016491">
    <property type="term" value="F:oxidoreductase activity"/>
    <property type="evidence" value="ECO:0007669"/>
    <property type="project" value="InterPro"/>
</dbReference>
<dbReference type="AlphaFoldDB" id="L1JX37"/>
<comment type="cofactor">
    <cofactor evidence="1">
        <name>Fe(3+)</name>
        <dbReference type="ChEBI" id="CHEBI:29034"/>
    </cofactor>
</comment>
<dbReference type="OrthoDB" id="10257359at2759"/>
<dbReference type="EMBL" id="JH992971">
    <property type="protein sequence ID" value="EKX52889.1"/>
    <property type="molecule type" value="Genomic_DNA"/>
</dbReference>